<keyword evidence="9" id="KW-1133">Transmembrane helix</keyword>
<keyword evidence="6" id="KW-0378">Hydrolase</keyword>
<dbReference type="SUPFAM" id="SSF50370">
    <property type="entry name" value="Ricin B-like lectins"/>
    <property type="match status" value="1"/>
</dbReference>
<keyword evidence="5" id="KW-0479">Metal-binding</keyword>
<proteinExistence type="predicted"/>
<gene>
    <name evidence="13" type="ORF">NDI89_05065</name>
</gene>
<protein>
    <submittedName>
        <fullName evidence="13">RICIN domain-containing protein</fullName>
    </submittedName>
</protein>
<dbReference type="GO" id="GO:0004767">
    <property type="term" value="F:sphingomyelin phosphodiesterase activity"/>
    <property type="evidence" value="ECO:0007669"/>
    <property type="project" value="InterPro"/>
</dbReference>
<evidence type="ECO:0000256" key="5">
    <source>
        <dbReference type="ARBA" id="ARBA00022723"/>
    </source>
</evidence>
<comment type="subcellular location">
    <subcellularLocation>
        <location evidence="1">Membrane</location>
        <topology evidence="1">Multi-pass membrane protein</topology>
    </subcellularLocation>
</comment>
<reference evidence="13" key="1">
    <citation type="submission" date="2022-06" db="EMBL/GenBank/DDBJ databases">
        <title>Natrinema sp. a new haloarchaeum isolate from saline soil.</title>
        <authorList>
            <person name="Strakova D."/>
            <person name="Galisteo C."/>
            <person name="Sanchez-Porro C."/>
            <person name="Ventosa A."/>
        </authorList>
    </citation>
    <scope>NUCLEOTIDE SEQUENCE</scope>
    <source>
        <strain evidence="13">S1CR25-10</strain>
    </source>
</reference>
<dbReference type="PANTHER" id="PTHR16320:SF24">
    <property type="entry name" value="PHOSPHODIESTERASE, PUTATIVE-RELATED"/>
    <property type="match status" value="1"/>
</dbReference>
<keyword evidence="11" id="KW-0472">Membrane</keyword>
<evidence type="ECO:0000256" key="8">
    <source>
        <dbReference type="ARBA" id="ARBA00022919"/>
    </source>
</evidence>
<evidence type="ECO:0000256" key="11">
    <source>
        <dbReference type="ARBA" id="ARBA00023136"/>
    </source>
</evidence>
<organism evidence="13 14">
    <name type="scientific">Natrinema salsiterrestre</name>
    <dbReference type="NCBI Taxonomy" id="2950540"/>
    <lineage>
        <taxon>Archaea</taxon>
        <taxon>Methanobacteriati</taxon>
        <taxon>Methanobacteriota</taxon>
        <taxon>Stenosarchaea group</taxon>
        <taxon>Halobacteria</taxon>
        <taxon>Halobacteriales</taxon>
        <taxon>Natrialbaceae</taxon>
        <taxon>Natrinema</taxon>
    </lineage>
</organism>
<keyword evidence="7" id="KW-0460">Magnesium</keyword>
<evidence type="ECO:0000256" key="1">
    <source>
        <dbReference type="ARBA" id="ARBA00004141"/>
    </source>
</evidence>
<evidence type="ECO:0000313" key="13">
    <source>
        <dbReference type="EMBL" id="MDF9744954.1"/>
    </source>
</evidence>
<accession>A0A9Q4KZZ0</accession>
<keyword evidence="10" id="KW-0443">Lipid metabolism</keyword>
<keyword evidence="4" id="KW-0812">Transmembrane</keyword>
<dbReference type="InterPro" id="IPR035992">
    <property type="entry name" value="Ricin_B-like_lectins"/>
</dbReference>
<evidence type="ECO:0000256" key="10">
    <source>
        <dbReference type="ARBA" id="ARBA00023098"/>
    </source>
</evidence>
<evidence type="ECO:0000256" key="9">
    <source>
        <dbReference type="ARBA" id="ARBA00022989"/>
    </source>
</evidence>
<evidence type="ECO:0000256" key="3">
    <source>
        <dbReference type="ARBA" id="ARBA00004991"/>
    </source>
</evidence>
<evidence type="ECO:0000256" key="2">
    <source>
        <dbReference type="ARBA" id="ARBA00004760"/>
    </source>
</evidence>
<comment type="caution">
    <text evidence="13">The sequence shown here is derived from an EMBL/GenBank/DDBJ whole genome shotgun (WGS) entry which is preliminary data.</text>
</comment>
<dbReference type="Proteomes" id="UP001154061">
    <property type="component" value="Unassembled WGS sequence"/>
</dbReference>
<evidence type="ECO:0000313" key="14">
    <source>
        <dbReference type="Proteomes" id="UP001154061"/>
    </source>
</evidence>
<dbReference type="Pfam" id="PF03372">
    <property type="entry name" value="Exo_endo_phos"/>
    <property type="match status" value="1"/>
</dbReference>
<sequence>MANDTNTGDAPFVGSRRDLLRSGAGATTAGLLGLTLGSSTAGATPPGEPDHRLLAWNAWLLEVSILGATVESAPEPDERAFEIGEALAANGYDIAGLCEVFGDGFRNGVRDGLDAGGATHRDRVGPTAEWNDVGPGSGLQTFLTGDRADRLIVSTTEMEFDEKGAEWCDSDYYARKGVLHTEINVGPGNVDLYSTHLFAGGGLPFCDDTPTDRYEARGNQVEELIAFIESTARPENVTMVMGDFNIARERDEYDHLVGLMNELGMYDAWEVHGGDPEPGAAGTNDDAFGEGCLVDPDGDRPYYCNEADSSDAGNRIDYVLVEEPKPDHTFELDVSGMKRASFWREKGDPLEFSDEDGSPNYLSDHMGLELGFDTVARRDTYTLVNAHSGKVLDVDGVSPENGANVQQWDDLGQANQRWRLEEIDDGRYEIVAVHSHKALDVDGASTAVGANVHQWERHGGDNQRWELAEREDGTHTVTNVNSGLVLAVGGTSTENGANVHQSEWTGDDTQRWSIVQA</sequence>
<dbReference type="AlphaFoldDB" id="A0A9Q4KZZ0"/>
<keyword evidence="8" id="KW-0746">Sphingolipid metabolism</keyword>
<dbReference type="PROSITE" id="PS51318">
    <property type="entry name" value="TAT"/>
    <property type="match status" value="1"/>
</dbReference>
<keyword evidence="14" id="KW-1185">Reference proteome</keyword>
<dbReference type="Gene3D" id="2.80.10.50">
    <property type="match status" value="3"/>
</dbReference>
<dbReference type="GO" id="GO:0006665">
    <property type="term" value="P:sphingolipid metabolic process"/>
    <property type="evidence" value="ECO:0007669"/>
    <property type="project" value="UniProtKB-KW"/>
</dbReference>
<dbReference type="InterPro" id="IPR006311">
    <property type="entry name" value="TAT_signal"/>
</dbReference>
<name>A0A9Q4KZZ0_9EURY</name>
<comment type="pathway">
    <text evidence="2">Lipid metabolism; sphingolipid metabolism.</text>
</comment>
<dbReference type="GO" id="GO:0046872">
    <property type="term" value="F:metal ion binding"/>
    <property type="evidence" value="ECO:0007669"/>
    <property type="project" value="UniProtKB-KW"/>
</dbReference>
<dbReference type="GO" id="GO:0016020">
    <property type="term" value="C:membrane"/>
    <property type="evidence" value="ECO:0007669"/>
    <property type="project" value="UniProtKB-SubCell"/>
</dbReference>
<evidence type="ECO:0000256" key="4">
    <source>
        <dbReference type="ARBA" id="ARBA00022692"/>
    </source>
</evidence>
<evidence type="ECO:0000259" key="12">
    <source>
        <dbReference type="SMART" id="SM00458"/>
    </source>
</evidence>
<dbReference type="RefSeq" id="WP_277520419.1">
    <property type="nucleotide sequence ID" value="NZ_JAMQOT010000001.1"/>
</dbReference>
<feature type="domain" description="Ricin B lectin" evidence="12">
    <location>
        <begin position="378"/>
        <end position="515"/>
    </location>
</feature>
<dbReference type="InterPro" id="IPR000772">
    <property type="entry name" value="Ricin_B_lectin"/>
</dbReference>
<dbReference type="PANTHER" id="PTHR16320">
    <property type="entry name" value="SPHINGOMYELINASE FAMILY MEMBER"/>
    <property type="match status" value="1"/>
</dbReference>
<dbReference type="EMBL" id="JAMQOT010000001">
    <property type="protein sequence ID" value="MDF9744954.1"/>
    <property type="molecule type" value="Genomic_DNA"/>
</dbReference>
<comment type="pathway">
    <text evidence="3">Sphingolipid metabolism.</text>
</comment>
<dbReference type="SMART" id="SM00458">
    <property type="entry name" value="RICIN"/>
    <property type="match status" value="1"/>
</dbReference>
<dbReference type="InterPro" id="IPR038772">
    <property type="entry name" value="Sph/SMPD2-like"/>
</dbReference>
<dbReference type="InterPro" id="IPR036691">
    <property type="entry name" value="Endo/exonu/phosph_ase_sf"/>
</dbReference>
<evidence type="ECO:0000256" key="6">
    <source>
        <dbReference type="ARBA" id="ARBA00022801"/>
    </source>
</evidence>
<dbReference type="CDD" id="cd00161">
    <property type="entry name" value="beta-trefoil_Ricin-like"/>
    <property type="match status" value="1"/>
</dbReference>
<dbReference type="InterPro" id="IPR005135">
    <property type="entry name" value="Endo/exonuclease/phosphatase"/>
</dbReference>
<dbReference type="Pfam" id="PF14200">
    <property type="entry name" value="RicinB_lectin_2"/>
    <property type="match status" value="2"/>
</dbReference>
<dbReference type="SUPFAM" id="SSF56219">
    <property type="entry name" value="DNase I-like"/>
    <property type="match status" value="1"/>
</dbReference>
<evidence type="ECO:0000256" key="7">
    <source>
        <dbReference type="ARBA" id="ARBA00022842"/>
    </source>
</evidence>
<dbReference type="Gene3D" id="3.60.10.10">
    <property type="entry name" value="Endonuclease/exonuclease/phosphatase"/>
    <property type="match status" value="1"/>
</dbReference>
<dbReference type="PROSITE" id="PS50231">
    <property type="entry name" value="RICIN_B_LECTIN"/>
    <property type="match status" value="1"/>
</dbReference>